<dbReference type="InterPro" id="IPR041698">
    <property type="entry name" value="Methyltransf_25"/>
</dbReference>
<dbReference type="Pfam" id="PF13649">
    <property type="entry name" value="Methyltransf_25"/>
    <property type="match status" value="1"/>
</dbReference>
<dbReference type="STRING" id="5353.A0A1Q3DWH9"/>
<evidence type="ECO:0000256" key="1">
    <source>
        <dbReference type="ARBA" id="ARBA00022603"/>
    </source>
</evidence>
<evidence type="ECO:0000256" key="2">
    <source>
        <dbReference type="ARBA" id="ARBA00022679"/>
    </source>
</evidence>
<dbReference type="Proteomes" id="UP000188533">
    <property type="component" value="Unassembled WGS sequence"/>
</dbReference>
<evidence type="ECO:0000313" key="6">
    <source>
        <dbReference type="Proteomes" id="UP000188533"/>
    </source>
</evidence>
<keyword evidence="6" id="KW-1185">Reference proteome</keyword>
<evidence type="ECO:0000259" key="4">
    <source>
        <dbReference type="Pfam" id="PF13649"/>
    </source>
</evidence>
<protein>
    <submittedName>
        <fullName evidence="5">S-adenosyl-L-methionine-dependent methyltransferase</fullName>
    </submittedName>
</protein>
<proteinExistence type="predicted"/>
<dbReference type="InterPro" id="IPR029063">
    <property type="entry name" value="SAM-dependent_MTases_sf"/>
</dbReference>
<accession>A0A1Q3DWH9</accession>
<keyword evidence="2 5" id="KW-0808">Transferase</keyword>
<gene>
    <name evidence="5" type="ORF">LENED_000803</name>
</gene>
<dbReference type="PROSITE" id="PS01184">
    <property type="entry name" value="UBIE_2"/>
    <property type="match status" value="1"/>
</dbReference>
<dbReference type="AlphaFoldDB" id="A0A1Q3DWH9"/>
<dbReference type="EMBL" id="BDGU01000013">
    <property type="protein sequence ID" value="GAV99352.1"/>
    <property type="molecule type" value="Genomic_DNA"/>
</dbReference>
<dbReference type="InterPro" id="IPR023576">
    <property type="entry name" value="UbiE/COQ5_MeTrFase_CS"/>
</dbReference>
<comment type="caution">
    <text evidence="5">The sequence shown here is derived from an EMBL/GenBank/DDBJ whole genome shotgun (WGS) entry which is preliminary data.</text>
</comment>
<keyword evidence="3" id="KW-0949">S-adenosyl-L-methionine</keyword>
<dbReference type="GO" id="GO:0008168">
    <property type="term" value="F:methyltransferase activity"/>
    <property type="evidence" value="ECO:0007669"/>
    <property type="project" value="UniProtKB-KW"/>
</dbReference>
<sequence length="306" mass="34300">MLEVADQNLQSSVDTGVIDSSFTTESAYILPSDEPERQRLNEQSRFMTKAVFGGRLISVPSLTISPGDEILESATGTGIWLLDLAHQLPLTISLTGIDISTRLFPKPTTYPSNITFSSQSITDLPPSWSNRFTLINQRLLTGALSKPQWIQALTEIFRVLKPGGWIQFMETGPTPNAYSGAKMKRMVDSWASLYRARGLVPEIQDVLGQLISETGFIEVQKRVIPLPLSPGRNSSSLSDSELDHYEEHKKNIIGFFVAAKQPFLMAGLFKDEGEFDQALEEMREEWDASEGCWWEWAVFYAKKPEC</sequence>
<dbReference type="SUPFAM" id="SSF53335">
    <property type="entry name" value="S-adenosyl-L-methionine-dependent methyltransferases"/>
    <property type="match status" value="1"/>
</dbReference>
<keyword evidence="1 5" id="KW-0489">Methyltransferase</keyword>
<organism evidence="5 6">
    <name type="scientific">Lentinula edodes</name>
    <name type="common">Shiitake mushroom</name>
    <name type="synonym">Lentinus edodes</name>
    <dbReference type="NCBI Taxonomy" id="5353"/>
    <lineage>
        <taxon>Eukaryota</taxon>
        <taxon>Fungi</taxon>
        <taxon>Dikarya</taxon>
        <taxon>Basidiomycota</taxon>
        <taxon>Agaricomycotina</taxon>
        <taxon>Agaricomycetes</taxon>
        <taxon>Agaricomycetidae</taxon>
        <taxon>Agaricales</taxon>
        <taxon>Marasmiineae</taxon>
        <taxon>Omphalotaceae</taxon>
        <taxon>Lentinula</taxon>
    </lineage>
</organism>
<dbReference type="GO" id="GO:0032259">
    <property type="term" value="P:methylation"/>
    <property type="evidence" value="ECO:0007669"/>
    <property type="project" value="UniProtKB-KW"/>
</dbReference>
<name>A0A1Q3DWH9_LENED</name>
<dbReference type="CDD" id="cd02440">
    <property type="entry name" value="AdoMet_MTases"/>
    <property type="match status" value="1"/>
</dbReference>
<dbReference type="OrthoDB" id="184880at2759"/>
<feature type="domain" description="Methyltransferase" evidence="4">
    <location>
        <begin position="70"/>
        <end position="164"/>
    </location>
</feature>
<dbReference type="PANTHER" id="PTHR43591">
    <property type="entry name" value="METHYLTRANSFERASE"/>
    <property type="match status" value="1"/>
</dbReference>
<reference evidence="5 6" key="2">
    <citation type="submission" date="2017-02" db="EMBL/GenBank/DDBJ databases">
        <title>A genome survey and senescence transcriptome analysis in Lentinula edodes.</title>
        <authorList>
            <person name="Sakamoto Y."/>
            <person name="Nakade K."/>
            <person name="Sato S."/>
            <person name="Yoshida Y."/>
            <person name="Miyazaki K."/>
            <person name="Natsume S."/>
            <person name="Konno N."/>
        </authorList>
    </citation>
    <scope>NUCLEOTIDE SEQUENCE [LARGE SCALE GENOMIC DNA]</scope>
    <source>
        <strain evidence="5 6">NBRC 111202</strain>
    </source>
</reference>
<dbReference type="PANTHER" id="PTHR43591:SF50">
    <property type="entry name" value="METHYLTRANSFERASE DOMAIN-CONTAINING PROTEIN-RELATED"/>
    <property type="match status" value="1"/>
</dbReference>
<evidence type="ECO:0000313" key="5">
    <source>
        <dbReference type="EMBL" id="GAV99352.1"/>
    </source>
</evidence>
<evidence type="ECO:0000256" key="3">
    <source>
        <dbReference type="ARBA" id="ARBA00022691"/>
    </source>
</evidence>
<reference evidence="5 6" key="1">
    <citation type="submission" date="2016-08" db="EMBL/GenBank/DDBJ databases">
        <authorList>
            <consortium name="Lentinula edodes genome sequencing consortium"/>
            <person name="Sakamoto Y."/>
            <person name="Nakade K."/>
            <person name="Sato S."/>
            <person name="Yoshida Y."/>
            <person name="Miyazaki K."/>
            <person name="Natsume S."/>
            <person name="Konno N."/>
        </authorList>
    </citation>
    <scope>NUCLEOTIDE SEQUENCE [LARGE SCALE GENOMIC DNA]</scope>
    <source>
        <strain evidence="5 6">NBRC 111202</strain>
    </source>
</reference>
<dbReference type="Gene3D" id="3.40.50.150">
    <property type="entry name" value="Vaccinia Virus protein VP39"/>
    <property type="match status" value="1"/>
</dbReference>